<name>A0ACD4RF86_9BACI</name>
<evidence type="ECO:0000313" key="1">
    <source>
        <dbReference type="EMBL" id="WHZ59056.1"/>
    </source>
</evidence>
<accession>A0ACD4RF86</accession>
<proteinExistence type="predicted"/>
<sequence>MDEEETEHTEAFGDVADQSEDALEQTEEKIEADFEQKFSRKHREKKSDKKYKEKKYKNKIKKKFKGKEDQKAFGSLYNFDIGGFAMDAAPINFTVEGPEFNTDANPEEDTIHIFKDGNYEITFFMDILANSALANFAIFRNNTQINESKFSFVSEDTIQTTLGKTIHTELEENDVISVRTINTSSPNVGYEPPTIRYLNAALTVKLLNGKDL</sequence>
<dbReference type="Proteomes" id="UP001226091">
    <property type="component" value="Chromosome"/>
</dbReference>
<reference evidence="2" key="1">
    <citation type="journal article" date="2025" name="Aquaculture">
        <title>Assessment of the bioflocculant production and safety properties of Metabacillus hrfriensis sp. nov. based on phenotypic and whole-genome sequencing analysis.</title>
        <authorList>
            <person name="Zhang R."/>
            <person name="Zhao Z."/>
            <person name="Luo L."/>
            <person name="Wang S."/>
            <person name="Guo K."/>
            <person name="Xu W."/>
        </authorList>
    </citation>
    <scope>NUCLEOTIDE SEQUENCE [LARGE SCALE GENOMIC DNA]</scope>
    <source>
        <strain evidence="2">CT-WN-B3</strain>
    </source>
</reference>
<evidence type="ECO:0000313" key="2">
    <source>
        <dbReference type="Proteomes" id="UP001226091"/>
    </source>
</evidence>
<dbReference type="EMBL" id="CP126116">
    <property type="protein sequence ID" value="WHZ59056.1"/>
    <property type="molecule type" value="Genomic_DNA"/>
</dbReference>
<protein>
    <submittedName>
        <fullName evidence="1">Uncharacterized protein</fullName>
    </submittedName>
</protein>
<keyword evidence="2" id="KW-1185">Reference proteome</keyword>
<organism evidence="1 2">
    <name type="scientific">Metabacillus hrfriensis</name>
    <dbReference type="NCBI Taxonomy" id="3048891"/>
    <lineage>
        <taxon>Bacteria</taxon>
        <taxon>Bacillati</taxon>
        <taxon>Bacillota</taxon>
        <taxon>Bacilli</taxon>
        <taxon>Bacillales</taxon>
        <taxon>Bacillaceae</taxon>
        <taxon>Metabacillus</taxon>
    </lineage>
</organism>
<gene>
    <name evidence="1" type="ORF">QLQ22_06890</name>
</gene>